<dbReference type="PANTHER" id="PTHR35604">
    <property type="entry name" value="TRANSPOSASE INSH FOR INSERTION SEQUENCE ELEMENT IS5A-RELATED"/>
    <property type="match status" value="1"/>
</dbReference>
<dbReference type="InterPro" id="IPR008490">
    <property type="entry name" value="Transposase_InsH_N"/>
</dbReference>
<reference evidence="8" key="1">
    <citation type="submission" date="2021-04" db="EMBL/GenBank/DDBJ databases">
        <title>Oceanospirillales bacteria with DddD are important DMSP degraders in coastal seawater.</title>
        <authorList>
            <person name="Liu J."/>
        </authorList>
    </citation>
    <scope>NUCLEOTIDE SEQUENCE</scope>
    <source>
        <strain evidence="8">GY6</strain>
    </source>
</reference>
<comment type="similarity">
    <text evidence="2">Belongs to the transposase 11 family.</text>
</comment>
<dbReference type="PANTHER" id="PTHR35604:SF2">
    <property type="entry name" value="TRANSPOSASE INSH FOR INSERTION SEQUENCE ELEMENT IS5A-RELATED"/>
    <property type="match status" value="1"/>
</dbReference>
<accession>A0ABY5GSR8</accession>
<comment type="function">
    <text evidence="1">Involved in the transposition of the insertion sequence IS5.</text>
</comment>
<evidence type="ECO:0000259" key="7">
    <source>
        <dbReference type="Pfam" id="PF05598"/>
    </source>
</evidence>
<keyword evidence="5" id="KW-0233">DNA recombination</keyword>
<sequence length="321" mass="37104">MENQLSFADCEYRQKRYQTRKEKFLARMETLVPWQRIEAVIEPYYPKPGNGRRPYPLMTMLRIHCLQQWYSLSDPAMEDALYEIASMRLFTSLSLDKPIPDHTTIMNFRHLLERNGLGRQIFEEVNNWLTEAGVLVKEGTLMDATIIEAPSSTKNKAGERDPEMHQTKKGNLWHFGMKAHIGVDARTGLTHSLETTAANEHDLNQADRLLHGDEQFVFADAGYRGIDKRDNLKDKAVDWHIAERPGKVRALKKHPRINKVPINIEYMKASIRAKVEHPFRIIKCQFGFTKARYRGLMKNDSKLATLFALANIVRVGQMLRA</sequence>
<evidence type="ECO:0000256" key="3">
    <source>
        <dbReference type="ARBA" id="ARBA00022578"/>
    </source>
</evidence>
<feature type="domain" description="Transposase IS4-like" evidence="6">
    <location>
        <begin position="137"/>
        <end position="312"/>
    </location>
</feature>
<dbReference type="Pfam" id="PF01609">
    <property type="entry name" value="DDE_Tnp_1"/>
    <property type="match status" value="1"/>
</dbReference>
<evidence type="ECO:0000256" key="1">
    <source>
        <dbReference type="ARBA" id="ARBA00003544"/>
    </source>
</evidence>
<keyword evidence="9" id="KW-1185">Reference proteome</keyword>
<dbReference type="Pfam" id="PF05598">
    <property type="entry name" value="DUF772"/>
    <property type="match status" value="1"/>
</dbReference>
<evidence type="ECO:0000256" key="2">
    <source>
        <dbReference type="ARBA" id="ARBA00010075"/>
    </source>
</evidence>
<protein>
    <submittedName>
        <fullName evidence="8">IS5 family transposase</fullName>
    </submittedName>
</protein>
<evidence type="ECO:0000313" key="8">
    <source>
        <dbReference type="EMBL" id="UTW02798.1"/>
    </source>
</evidence>
<dbReference type="Proteomes" id="UP001059950">
    <property type="component" value="Chromosome"/>
</dbReference>
<dbReference type="EMBL" id="CP073344">
    <property type="protein sequence ID" value="UTW02798.1"/>
    <property type="molecule type" value="Genomic_DNA"/>
</dbReference>
<feature type="domain" description="Transposase InsH N-terminal" evidence="7">
    <location>
        <begin position="18"/>
        <end position="110"/>
    </location>
</feature>
<proteinExistence type="inferred from homology"/>
<evidence type="ECO:0000256" key="5">
    <source>
        <dbReference type="ARBA" id="ARBA00023172"/>
    </source>
</evidence>
<evidence type="ECO:0000259" key="6">
    <source>
        <dbReference type="Pfam" id="PF01609"/>
    </source>
</evidence>
<name>A0ABY5GSR8_9GAMM</name>
<keyword evidence="3" id="KW-0815">Transposition</keyword>
<dbReference type="InterPro" id="IPR002559">
    <property type="entry name" value="Transposase_11"/>
</dbReference>
<evidence type="ECO:0000313" key="9">
    <source>
        <dbReference type="Proteomes" id="UP001059950"/>
    </source>
</evidence>
<keyword evidence="4" id="KW-0238">DNA-binding</keyword>
<evidence type="ECO:0000256" key="4">
    <source>
        <dbReference type="ARBA" id="ARBA00023125"/>
    </source>
</evidence>
<gene>
    <name evidence="8" type="ORF">KDX31_15830</name>
</gene>
<organism evidence="8 9">
    <name type="scientific">Amphritea atlantica</name>
    <dbReference type="NCBI Taxonomy" id="355243"/>
    <lineage>
        <taxon>Bacteria</taxon>
        <taxon>Pseudomonadati</taxon>
        <taxon>Pseudomonadota</taxon>
        <taxon>Gammaproteobacteria</taxon>
        <taxon>Oceanospirillales</taxon>
        <taxon>Oceanospirillaceae</taxon>
        <taxon>Amphritea</taxon>
    </lineage>
</organism>
<dbReference type="InterPro" id="IPR047959">
    <property type="entry name" value="Transpos_IS5"/>
</dbReference>
<dbReference type="NCBIfam" id="NF033581">
    <property type="entry name" value="transpos_IS5_4"/>
    <property type="match status" value="1"/>
</dbReference>